<dbReference type="RefSeq" id="XP_005714332.1">
    <property type="nucleotide sequence ID" value="XM_005714275.1"/>
</dbReference>
<reference evidence="4" key="1">
    <citation type="journal article" date="2013" name="Proc. Natl. Acad. Sci. U.S.A.">
        <title>Genome structure and metabolic features in the red seaweed Chondrus crispus shed light on evolution of the Archaeplastida.</title>
        <authorList>
            <person name="Collen J."/>
            <person name="Porcel B."/>
            <person name="Carre W."/>
            <person name="Ball S.G."/>
            <person name="Chaparro C."/>
            <person name="Tonon T."/>
            <person name="Barbeyron T."/>
            <person name="Michel G."/>
            <person name="Noel B."/>
            <person name="Valentin K."/>
            <person name="Elias M."/>
            <person name="Artiguenave F."/>
            <person name="Arun A."/>
            <person name="Aury J.M."/>
            <person name="Barbosa-Neto J.F."/>
            <person name="Bothwell J.H."/>
            <person name="Bouget F.Y."/>
            <person name="Brillet L."/>
            <person name="Cabello-Hurtado F."/>
            <person name="Capella-Gutierrez S."/>
            <person name="Charrier B."/>
            <person name="Cladiere L."/>
            <person name="Cock J.M."/>
            <person name="Coelho S.M."/>
            <person name="Colleoni C."/>
            <person name="Czjzek M."/>
            <person name="Da Silva C."/>
            <person name="Delage L."/>
            <person name="Denoeud F."/>
            <person name="Deschamps P."/>
            <person name="Dittami S.M."/>
            <person name="Gabaldon T."/>
            <person name="Gachon C.M."/>
            <person name="Groisillier A."/>
            <person name="Herve C."/>
            <person name="Jabbari K."/>
            <person name="Katinka M."/>
            <person name="Kloareg B."/>
            <person name="Kowalczyk N."/>
            <person name="Labadie K."/>
            <person name="Leblanc C."/>
            <person name="Lopez P.J."/>
            <person name="McLachlan D.H."/>
            <person name="Meslet-Cladiere L."/>
            <person name="Moustafa A."/>
            <person name="Nehr Z."/>
            <person name="Nyvall Collen P."/>
            <person name="Panaud O."/>
            <person name="Partensky F."/>
            <person name="Poulain J."/>
            <person name="Rensing S.A."/>
            <person name="Rousvoal S."/>
            <person name="Samson G."/>
            <person name="Symeonidi A."/>
            <person name="Weissenbach J."/>
            <person name="Zambounis A."/>
            <person name="Wincker P."/>
            <person name="Boyen C."/>
        </authorList>
    </citation>
    <scope>NUCLEOTIDE SEQUENCE [LARGE SCALE GENOMIC DNA]</scope>
    <source>
        <strain evidence="4">cv. Stackhouse</strain>
    </source>
</reference>
<dbReference type="EMBL" id="HG001695">
    <property type="protein sequence ID" value="CDF34513.1"/>
    <property type="molecule type" value="Genomic_DNA"/>
</dbReference>
<dbReference type="Gene3D" id="3.90.830.10">
    <property type="entry name" value="Syntaxin Binding Protein 1, Chain A, domain 2"/>
    <property type="match status" value="1"/>
</dbReference>
<dbReference type="OMA" id="NSCLNMM"/>
<dbReference type="Gene3D" id="3.40.50.1910">
    <property type="match status" value="1"/>
</dbReference>
<name>R7Q9T1_CHOCR</name>
<dbReference type="AlphaFoldDB" id="R7Q9T1"/>
<dbReference type="InterPro" id="IPR036045">
    <property type="entry name" value="Sec1-like_sf"/>
</dbReference>
<dbReference type="OrthoDB" id="2228at2759"/>
<keyword evidence="4" id="KW-1185">Reference proteome</keyword>
<organism evidence="3 4">
    <name type="scientific">Chondrus crispus</name>
    <name type="common">Carrageen Irish moss</name>
    <name type="synonym">Polymorpha crispa</name>
    <dbReference type="NCBI Taxonomy" id="2769"/>
    <lineage>
        <taxon>Eukaryota</taxon>
        <taxon>Rhodophyta</taxon>
        <taxon>Florideophyceae</taxon>
        <taxon>Rhodymeniophycidae</taxon>
        <taxon>Gigartinales</taxon>
        <taxon>Gigartinaceae</taxon>
        <taxon>Chondrus</taxon>
    </lineage>
</organism>
<accession>R7Q9T1</accession>
<sequence>MATLSGGLRKALQTRLLDGMIRKVESGSNKWKVLVVDRESLRILSAALQVNDLVNEGISIVEMLDMRREPLPRIPALYFITPSAESVQQLASEQATQYREYHIFFTSRLPDFQMDVLRGNVALLRRVRTLVELDVAFLALESRLFSLGRPASSLPQIYADDGNAREEMATISERVTEACGILAPSIDWTVRCDATSGTSKTVASLVKEQLETARIERRANTTGDKEKVVEGGSGDADEVGSPVKATLLIVDRIADLTTPLVHEYSYQAMAHDLLKLNYQKPGGAHVEVPDEKNTEKKNWLQIDDEENDPVWTDIRSMFIEEALAKAQASLKEFLETDAAFKIRGKGTSDVDIKDMSAAVRALPNSQLRADKHAMHIRAARECLELGSTQGLTDLALVEQDLLQGRTSEGTRIRPEAMLECITAVLDDSRVPPCHRIRLVMIALVIAEGLPGLGGENSALAQSATYRSKLLRSKIRDIVNEDGSGGAPLMGLEKLLTIASSGLSSYKATQNTHVGGDNADTVAAKLKQKYEHRRQAKQVKKDNAIRRRRHGLEEQDELEYDVARYHPPLRSVMMDLVDDELDTSDFPEIGSVSVDSIIASLGESSVSDQNDSERSSHMTGKAALRYGGAAVRSHSASVASAMKAFGRGESKQSTASDDDKFRLAETGHLYIIFVVGGVSYSEVRAMYEVCAKREANIVIGGSSVLTPNAFVEAVGALADPVQRIRVMLPPLPVELAMSRAMQAKALEAGRATSASGMGSRKSEANVDDPSEVSINSNTDESKGRDDPQVEVVVGYKKSRGMRLFGRKKK</sequence>
<dbReference type="GeneID" id="17322065"/>
<evidence type="ECO:0000256" key="1">
    <source>
        <dbReference type="ARBA" id="ARBA00009884"/>
    </source>
</evidence>
<dbReference type="Proteomes" id="UP000012073">
    <property type="component" value="Unassembled WGS sequence"/>
</dbReference>
<evidence type="ECO:0000313" key="3">
    <source>
        <dbReference type="EMBL" id="CDF34513.1"/>
    </source>
</evidence>
<evidence type="ECO:0000313" key="4">
    <source>
        <dbReference type="Proteomes" id="UP000012073"/>
    </source>
</evidence>
<dbReference type="PANTHER" id="PTHR11679">
    <property type="entry name" value="VESICLE PROTEIN SORTING-ASSOCIATED"/>
    <property type="match status" value="1"/>
</dbReference>
<dbReference type="InterPro" id="IPR043127">
    <property type="entry name" value="Sec-1-like_dom3a"/>
</dbReference>
<dbReference type="Gene3D" id="3.40.50.2060">
    <property type="match status" value="1"/>
</dbReference>
<dbReference type="InterPro" id="IPR001619">
    <property type="entry name" value="Sec1-like"/>
</dbReference>
<dbReference type="KEGG" id="ccp:CHC_T00002878001"/>
<dbReference type="Gramene" id="CDF34513">
    <property type="protein sequence ID" value="CDF34513"/>
    <property type="gene ID" value="CHC_T00002878001"/>
</dbReference>
<dbReference type="SUPFAM" id="SSF56815">
    <property type="entry name" value="Sec1/munc18-like (SM) proteins"/>
    <property type="match status" value="1"/>
</dbReference>
<dbReference type="Pfam" id="PF00995">
    <property type="entry name" value="Sec1"/>
    <property type="match status" value="1"/>
</dbReference>
<dbReference type="STRING" id="2769.R7Q9T1"/>
<dbReference type="GO" id="GO:0016192">
    <property type="term" value="P:vesicle-mediated transport"/>
    <property type="evidence" value="ECO:0007669"/>
    <property type="project" value="InterPro"/>
</dbReference>
<dbReference type="InterPro" id="IPR043154">
    <property type="entry name" value="Sec-1-like_dom1"/>
</dbReference>
<gene>
    <name evidence="3" type="ORF">CHC_T00002878001</name>
</gene>
<dbReference type="PhylomeDB" id="R7Q9T1"/>
<comment type="similarity">
    <text evidence="1">Belongs to the STXBP/unc-18/SEC1 family.</text>
</comment>
<proteinExistence type="inferred from homology"/>
<dbReference type="InterPro" id="IPR027482">
    <property type="entry name" value="Sec1-like_dom2"/>
</dbReference>
<feature type="region of interest" description="Disordered" evidence="2">
    <location>
        <begin position="747"/>
        <end position="790"/>
    </location>
</feature>
<dbReference type="Gene3D" id="1.25.40.60">
    <property type="match status" value="1"/>
</dbReference>
<protein>
    <submittedName>
        <fullName evidence="3">Uncharacterized protein</fullName>
    </submittedName>
</protein>
<evidence type="ECO:0000256" key="2">
    <source>
        <dbReference type="SAM" id="MobiDB-lite"/>
    </source>
</evidence>